<proteinExistence type="predicted"/>
<dbReference type="AlphaFoldDB" id="A0A8J7IDZ5"/>
<dbReference type="Proteomes" id="UP000640583">
    <property type="component" value="Unassembled WGS sequence"/>
</dbReference>
<organism evidence="2 3">
    <name type="scientific">Halocynthiibacter styelae</name>
    <dbReference type="NCBI Taxonomy" id="2761955"/>
    <lineage>
        <taxon>Bacteria</taxon>
        <taxon>Pseudomonadati</taxon>
        <taxon>Pseudomonadota</taxon>
        <taxon>Alphaproteobacteria</taxon>
        <taxon>Rhodobacterales</taxon>
        <taxon>Paracoccaceae</taxon>
        <taxon>Halocynthiibacter</taxon>
    </lineage>
</organism>
<evidence type="ECO:0000313" key="2">
    <source>
        <dbReference type="EMBL" id="MBI1494264.1"/>
    </source>
</evidence>
<dbReference type="RefSeq" id="WP_228849041.1">
    <property type="nucleotide sequence ID" value="NZ_JADCKQ010000008.1"/>
</dbReference>
<keyword evidence="1" id="KW-0812">Transmembrane</keyword>
<keyword evidence="1" id="KW-1133">Transmembrane helix</keyword>
<evidence type="ECO:0000256" key="1">
    <source>
        <dbReference type="SAM" id="Phobius"/>
    </source>
</evidence>
<reference evidence="2" key="1">
    <citation type="submission" date="2020-10" db="EMBL/GenBank/DDBJ databases">
        <title>Paenihalocynthiibacter styelae gen. nov., sp. nov., isolated from stalked sea squirt Styela clava.</title>
        <authorList>
            <person name="Kim Y.-O."/>
            <person name="Yoon J.-H."/>
        </authorList>
    </citation>
    <scope>NUCLEOTIDE SEQUENCE</scope>
    <source>
        <strain evidence="2">MYP1-1</strain>
    </source>
</reference>
<feature type="transmembrane region" description="Helical" evidence="1">
    <location>
        <begin position="142"/>
        <end position="163"/>
    </location>
</feature>
<evidence type="ECO:0000313" key="3">
    <source>
        <dbReference type="Proteomes" id="UP000640583"/>
    </source>
</evidence>
<keyword evidence="1" id="KW-0472">Membrane</keyword>
<sequence>MRFTMLFTALFSVTAFLYAAMVFWTLPSIADGAGGLVPFDQRLTGYTYEEAHAFLTALTPGARQIYLGPQHLLDMVFPGALALTLCLIFNRISDGAGALVGMGLAIGSATADYFENMVITRLLVTEGAPSHVMVMQANQWTVLKTLCSAGALILLFWLALCHFREHRRMRPARV</sequence>
<feature type="transmembrane region" description="Helical" evidence="1">
    <location>
        <begin position="96"/>
        <end position="114"/>
    </location>
</feature>
<name>A0A8J7IDZ5_9RHOB</name>
<gene>
    <name evidence="2" type="ORF">H1D41_11505</name>
</gene>
<dbReference type="EMBL" id="JADCKQ010000008">
    <property type="protein sequence ID" value="MBI1494264.1"/>
    <property type="molecule type" value="Genomic_DNA"/>
</dbReference>
<protein>
    <submittedName>
        <fullName evidence="2">Uncharacterized protein</fullName>
    </submittedName>
</protein>
<accession>A0A8J7IDZ5</accession>
<comment type="caution">
    <text evidence="2">The sequence shown here is derived from an EMBL/GenBank/DDBJ whole genome shotgun (WGS) entry which is preliminary data.</text>
</comment>
<feature type="transmembrane region" description="Helical" evidence="1">
    <location>
        <begin position="72"/>
        <end position="89"/>
    </location>
</feature>
<keyword evidence="3" id="KW-1185">Reference proteome</keyword>